<keyword evidence="2" id="KW-0732">Signal</keyword>
<dbReference type="InterPro" id="IPR028082">
    <property type="entry name" value="Peripla_BP_I"/>
</dbReference>
<keyword evidence="3" id="KW-0472">Membrane</keyword>
<dbReference type="SUPFAM" id="SSF53822">
    <property type="entry name" value="Periplasmic binding protein-like I"/>
    <property type="match status" value="1"/>
</dbReference>
<keyword evidence="3" id="KW-1133">Transmembrane helix</keyword>
<comment type="similarity">
    <text evidence="1">Belongs to the leucine-binding protein family.</text>
</comment>
<evidence type="ECO:0000256" key="2">
    <source>
        <dbReference type="ARBA" id="ARBA00022729"/>
    </source>
</evidence>
<sequence>MKDRLGWMVQVMSRNWELARTRSNGAMKTIYGRRRGLVWWAALVMGLVLGGACVPVSPLGTVVVGPGEAVEIRSVEALTGLGELGIPRQRAVAMAVADYGPIKGHRVSMGAGVDTQCTAEGGAAAAKTVVGDRRVVGIIGTSCSVAAVEAAPIVSEAGLVMISSSNTAPSLTSDLRGNAGANYHAGFYRVSSNDLYQGQAIAEFAFRELGLRRMAAMHDGDPYTSGLTNAFVAAFEALGGAVTDVAVVSKGETDMAPVLTRVAADGPEGLVFLLFPEEAGHVVRQIVEVEGLREAVLITGVSLMFTELTSVDAYLAGLEFSYGDSVNEATGRSGDDVYAAYAARYGDGANPAYVAQAYDATTLLLRAVEEVAVAVGETLYIDRARLREALTDTVDFAGIIGSISCDGFGDCGTGRIHISHYTDPAVGDIAEVPVVFRYEP</sequence>
<dbReference type="InterPro" id="IPR028081">
    <property type="entry name" value="Leu-bd"/>
</dbReference>
<name>A0A6B0YV51_9CHLR</name>
<dbReference type="CDD" id="cd06342">
    <property type="entry name" value="PBP1_ABC_LIVBP-like"/>
    <property type="match status" value="1"/>
</dbReference>
<dbReference type="Pfam" id="PF13458">
    <property type="entry name" value="Peripla_BP_6"/>
    <property type="match status" value="1"/>
</dbReference>
<dbReference type="PANTHER" id="PTHR47151">
    <property type="entry name" value="LEU/ILE/VAL-BINDING ABC TRANSPORTER SUBUNIT"/>
    <property type="match status" value="1"/>
</dbReference>
<comment type="caution">
    <text evidence="5">The sequence shown here is derived from an EMBL/GenBank/DDBJ whole genome shotgun (WGS) entry which is preliminary data.</text>
</comment>
<organism evidence="5">
    <name type="scientific">Caldilineaceae bacterium SB0664_bin_27</name>
    <dbReference type="NCBI Taxonomy" id="2605260"/>
    <lineage>
        <taxon>Bacteria</taxon>
        <taxon>Bacillati</taxon>
        <taxon>Chloroflexota</taxon>
        <taxon>Caldilineae</taxon>
        <taxon>Caldilineales</taxon>
        <taxon>Caldilineaceae</taxon>
    </lineage>
</organism>
<feature type="domain" description="Leucine-binding protein" evidence="4">
    <location>
        <begin position="82"/>
        <end position="403"/>
    </location>
</feature>
<evidence type="ECO:0000259" key="4">
    <source>
        <dbReference type="Pfam" id="PF13458"/>
    </source>
</evidence>
<keyword evidence="3" id="KW-0812">Transmembrane</keyword>
<accession>A0A6B0YV51</accession>
<proteinExistence type="inferred from homology"/>
<dbReference type="EMBL" id="VXRG01000076">
    <property type="protein sequence ID" value="MXY93602.1"/>
    <property type="molecule type" value="Genomic_DNA"/>
</dbReference>
<gene>
    <name evidence="5" type="ORF">F4Y42_09155</name>
</gene>
<evidence type="ECO:0000313" key="5">
    <source>
        <dbReference type="EMBL" id="MXY93602.1"/>
    </source>
</evidence>
<dbReference type="Gene3D" id="3.40.50.2300">
    <property type="match status" value="2"/>
</dbReference>
<feature type="transmembrane region" description="Helical" evidence="3">
    <location>
        <begin position="37"/>
        <end position="57"/>
    </location>
</feature>
<evidence type="ECO:0000256" key="1">
    <source>
        <dbReference type="ARBA" id="ARBA00010062"/>
    </source>
</evidence>
<protein>
    <submittedName>
        <fullName evidence="5">ABC transporter substrate-binding protein</fullName>
    </submittedName>
</protein>
<evidence type="ECO:0000256" key="3">
    <source>
        <dbReference type="SAM" id="Phobius"/>
    </source>
</evidence>
<dbReference type="PANTHER" id="PTHR47151:SF2">
    <property type="entry name" value="AMINO ACID BINDING PROTEIN"/>
    <property type="match status" value="1"/>
</dbReference>
<reference evidence="5" key="1">
    <citation type="submission" date="2019-09" db="EMBL/GenBank/DDBJ databases">
        <title>Characterisation of the sponge microbiome using genome-centric metagenomics.</title>
        <authorList>
            <person name="Engelberts J.P."/>
            <person name="Robbins S.J."/>
            <person name="De Goeij J.M."/>
            <person name="Aranda M."/>
            <person name="Bell S.C."/>
            <person name="Webster N.S."/>
        </authorList>
    </citation>
    <scope>NUCLEOTIDE SEQUENCE</scope>
    <source>
        <strain evidence="5">SB0664_bin_27</strain>
    </source>
</reference>
<dbReference type="AlphaFoldDB" id="A0A6B0YV51"/>